<sequence>MTSKPLQHNQILAEYLKQFQPSQLIKQIPDNIQILMDKIEDSKSNTEYSASSIQNPDSDVQSVSIQIAESKLSVMPLSRISQRTVDLSRNASKFHQIAELQLNCQSKQPLEQDQLSIFQDYINLARETDLTQYGTEDGKSQILTAKLIGISNTEDKKFFMSLREILNKNLTEASIKKQIDVLVQNSLKTTTLDKTIIQKVVIEQLIQKACIEKKFLKMYAQCLADCCYGLLKNTLQTQKQNVTLIAEQLEYEFQEIVLDKNYKNFTFLMNQNDLITMYSTQLCELIGQMSKAHDAFRQIAEKCFKKLHTEQTIILALAMAKHLIHEQLVEFNQFFASLQQKGKTNALLEFKFLELTKDQVSIIVSEATPVENTQLKLNSSSVEVNDVFSHKEVIQVYNDINECGLRDAMLPVLGKVQYPFSSLLSRVVLMAIIKQRPDWIREELAKLFIQFKQKPTEQTKAYHQIVQYLLQLDLKIYFLNSDILVNFCSFIGCLIYQSKVKLEKVLIELKRADQQIAYSFCTQLFRQFALCSLKSQLQDSELPDFINTVITYCIKNNNLKPIKQLNNIPLYTTYAKQDKFNYFDQPDAQPGTMNHLENELVLNIQAIFNSEQTVVNQLFDLLKAHSQTQASFFTRFCIDVQCPCILNAFVKFIPNLDAKNLMVEFRMEIYILKEVLFFGAVQKDKKYCAKMIVDLLIEAKSNWQMALEAFKKVSKMTDQQQIKKIITAIQDLEWMKHPEFKSWVDKI</sequence>
<gene>
    <name evidence="1" type="ORF">HINF_LOCUS47760</name>
    <name evidence="2" type="ORF">HINF_LOCUS60462</name>
</gene>
<keyword evidence="3" id="KW-1185">Reference proteome</keyword>
<reference evidence="2 3" key="2">
    <citation type="submission" date="2024-07" db="EMBL/GenBank/DDBJ databases">
        <authorList>
            <person name="Akdeniz Z."/>
        </authorList>
    </citation>
    <scope>NUCLEOTIDE SEQUENCE [LARGE SCALE GENOMIC DNA]</scope>
</reference>
<protein>
    <submittedName>
        <fullName evidence="1">Uncharacterized protein</fullName>
    </submittedName>
</protein>
<organism evidence="1">
    <name type="scientific">Hexamita inflata</name>
    <dbReference type="NCBI Taxonomy" id="28002"/>
    <lineage>
        <taxon>Eukaryota</taxon>
        <taxon>Metamonada</taxon>
        <taxon>Diplomonadida</taxon>
        <taxon>Hexamitidae</taxon>
        <taxon>Hexamitinae</taxon>
        <taxon>Hexamita</taxon>
    </lineage>
</organism>
<dbReference type="Proteomes" id="UP001642409">
    <property type="component" value="Unassembled WGS sequence"/>
</dbReference>
<dbReference type="EMBL" id="CATOUU010000928">
    <property type="protein sequence ID" value="CAI9960115.1"/>
    <property type="molecule type" value="Genomic_DNA"/>
</dbReference>
<reference evidence="1" key="1">
    <citation type="submission" date="2023-06" db="EMBL/GenBank/DDBJ databases">
        <authorList>
            <person name="Kurt Z."/>
        </authorList>
    </citation>
    <scope>NUCLEOTIDE SEQUENCE</scope>
</reference>
<dbReference type="AlphaFoldDB" id="A0AA86UIY2"/>
<proteinExistence type="predicted"/>
<name>A0AA86UIY2_9EUKA</name>
<evidence type="ECO:0000313" key="3">
    <source>
        <dbReference type="Proteomes" id="UP001642409"/>
    </source>
</evidence>
<dbReference type="EMBL" id="CAXDID020000354">
    <property type="protein sequence ID" value="CAL6081670.1"/>
    <property type="molecule type" value="Genomic_DNA"/>
</dbReference>
<comment type="caution">
    <text evidence="1">The sequence shown here is derived from an EMBL/GenBank/DDBJ whole genome shotgun (WGS) entry which is preliminary data.</text>
</comment>
<evidence type="ECO:0000313" key="1">
    <source>
        <dbReference type="EMBL" id="CAI9960115.1"/>
    </source>
</evidence>
<evidence type="ECO:0000313" key="2">
    <source>
        <dbReference type="EMBL" id="CAL6081670.1"/>
    </source>
</evidence>
<accession>A0AA86UIY2</accession>